<comment type="caution">
    <text evidence="1">The sequence shown here is derived from an EMBL/GenBank/DDBJ whole genome shotgun (WGS) entry which is preliminary data.</text>
</comment>
<evidence type="ECO:0000313" key="1">
    <source>
        <dbReference type="EMBL" id="MET3644080.1"/>
    </source>
</evidence>
<protein>
    <submittedName>
        <fullName evidence="1">Uncharacterized protein</fullName>
    </submittedName>
</protein>
<organism evidence="1 2">
    <name type="scientific">Streptococcus gallinaceus</name>
    <dbReference type="NCBI Taxonomy" id="165758"/>
    <lineage>
        <taxon>Bacteria</taxon>
        <taxon>Bacillati</taxon>
        <taxon>Bacillota</taxon>
        <taxon>Bacilli</taxon>
        <taxon>Lactobacillales</taxon>
        <taxon>Streptococcaceae</taxon>
        <taxon>Streptococcus</taxon>
    </lineage>
</organism>
<accession>A0ABV2JJI2</accession>
<evidence type="ECO:0000313" key="2">
    <source>
        <dbReference type="Proteomes" id="UP001549055"/>
    </source>
</evidence>
<dbReference type="Proteomes" id="UP001549055">
    <property type="component" value="Unassembled WGS sequence"/>
</dbReference>
<dbReference type="RefSeq" id="WP_354280289.1">
    <property type="nucleotide sequence ID" value="NZ_JBEPMK010000002.1"/>
</dbReference>
<sequence>MKKQYATYPLNLRTLDQEQTYQLIKDSQITIGAFAKTHKSELIYTTYSI</sequence>
<reference evidence="1 2" key="1">
    <citation type="submission" date="2024-06" db="EMBL/GenBank/DDBJ databases">
        <title>Genomic Encyclopedia of Type Strains, Phase IV (KMG-IV): sequencing the most valuable type-strain genomes for metagenomic binning, comparative biology and taxonomic classification.</title>
        <authorList>
            <person name="Goeker M."/>
        </authorList>
    </citation>
    <scope>NUCLEOTIDE SEQUENCE [LARGE SCALE GENOMIC DNA]</scope>
    <source>
        <strain evidence="1 2">DSM 15349</strain>
    </source>
</reference>
<gene>
    <name evidence="1" type="ORF">ABID27_000702</name>
</gene>
<name>A0ABV2JJI2_9STRE</name>
<dbReference type="EMBL" id="JBEPMK010000002">
    <property type="protein sequence ID" value="MET3644080.1"/>
    <property type="molecule type" value="Genomic_DNA"/>
</dbReference>
<proteinExistence type="predicted"/>
<keyword evidence="2" id="KW-1185">Reference proteome</keyword>